<dbReference type="VEuPathDB" id="AmoebaDB:EIN_212840"/>
<name>A0A0A1TZL0_ENTIV</name>
<dbReference type="KEGG" id="eiv:EIN_212840"/>
<evidence type="ECO:0000313" key="2">
    <source>
        <dbReference type="Proteomes" id="UP000014680"/>
    </source>
</evidence>
<gene>
    <name evidence="1" type="ORF">EIN_212840</name>
</gene>
<proteinExistence type="predicted"/>
<dbReference type="AlphaFoldDB" id="A0A0A1TZL0"/>
<dbReference type="OrthoDB" id="26662at2759"/>
<keyword evidence="2" id="KW-1185">Reference proteome</keyword>
<accession>A0A0A1TZL0</accession>
<reference evidence="1 2" key="1">
    <citation type="submission" date="2012-10" db="EMBL/GenBank/DDBJ databases">
        <authorList>
            <person name="Zafar N."/>
            <person name="Inman J."/>
            <person name="Hall N."/>
            <person name="Lorenzi H."/>
            <person name="Caler E."/>
        </authorList>
    </citation>
    <scope>NUCLEOTIDE SEQUENCE [LARGE SCALE GENOMIC DNA]</scope>
    <source>
        <strain evidence="1 2">IP1</strain>
    </source>
</reference>
<dbReference type="OMA" id="MKQNTEV"/>
<protein>
    <submittedName>
        <fullName evidence="1">Uncharacterized protein</fullName>
    </submittedName>
</protein>
<evidence type="ECO:0000313" key="1">
    <source>
        <dbReference type="EMBL" id="ELP84074.1"/>
    </source>
</evidence>
<organism evidence="1 2">
    <name type="scientific">Entamoeba invadens IP1</name>
    <dbReference type="NCBI Taxonomy" id="370355"/>
    <lineage>
        <taxon>Eukaryota</taxon>
        <taxon>Amoebozoa</taxon>
        <taxon>Evosea</taxon>
        <taxon>Archamoebae</taxon>
        <taxon>Mastigamoebida</taxon>
        <taxon>Entamoebidae</taxon>
        <taxon>Entamoeba</taxon>
    </lineage>
</organism>
<dbReference type="EMBL" id="KB207169">
    <property type="protein sequence ID" value="ELP84074.1"/>
    <property type="molecule type" value="Genomic_DNA"/>
</dbReference>
<sequence>MDTTQMECFNNVDFTDFDSNETASSCTGPVSTYGHTFKNCLFSSKKFPEMETRTMDDFDFIPTSKIIPEGKHYKTPLKRLNYLRERKIMGRNEESQIIDGLQYLLVARHNAVFYYVKEKRSKKTIKFRVPKSMELNGVKADLEDLCKIGEVWLIDNGFCSRCAEKNESQKRLQRSKESEMNGALISILNSLGYSFQFKKLKDKINRKTTPFVKIQTINYPDGETHQVEEIKKFGKLYDQIMMKQNTEV</sequence>
<dbReference type="RefSeq" id="XP_004183420.1">
    <property type="nucleotide sequence ID" value="XM_004183372.1"/>
</dbReference>
<dbReference type="GeneID" id="14883058"/>
<dbReference type="Proteomes" id="UP000014680">
    <property type="component" value="Unassembled WGS sequence"/>
</dbReference>